<dbReference type="PANTHER" id="PTHR17985">
    <property type="entry name" value="SER/THR-RICH PROTEIN T10 IN DGCR REGION"/>
    <property type="match status" value="1"/>
</dbReference>
<reference evidence="1" key="1">
    <citation type="journal article" date="2020" name="Microbiol. Resour. Announc.">
        <title>Complete Genome Sequence of Novel Psychrotolerant Legionella Strain TUM19329, Isolated from Antarctic Lake Sediment.</title>
        <authorList>
            <person name="Shimada S."/>
            <person name="Nakai R."/>
            <person name="Aoki K."/>
            <person name="Shimoeda N."/>
            <person name="Ohno G."/>
            <person name="Miyazaki Y."/>
            <person name="Kudoh S."/>
            <person name="Imura S."/>
            <person name="Watanabe K."/>
            <person name="Ishii Y."/>
            <person name="Tateda K."/>
        </authorList>
    </citation>
    <scope>NUCLEOTIDE SEQUENCE [LARGE SCALE GENOMIC DNA]</scope>
    <source>
        <strain evidence="1">TUM19329</strain>
    </source>
</reference>
<proteinExistence type="predicted"/>
<dbReference type="PANTHER" id="PTHR17985:SF8">
    <property type="entry name" value="TRANSPORT AND GOLGI ORGANIZATION PROTEIN 2 HOMOLOG"/>
    <property type="match status" value="1"/>
</dbReference>
<accession>A0A6F8T8F5</accession>
<dbReference type="InterPro" id="IPR008551">
    <property type="entry name" value="TANGO2"/>
</dbReference>
<evidence type="ECO:0008006" key="3">
    <source>
        <dbReference type="Google" id="ProtNLM"/>
    </source>
</evidence>
<dbReference type="AlphaFoldDB" id="A0A6F8T8F5"/>
<dbReference type="Pfam" id="PF05742">
    <property type="entry name" value="TANGO2"/>
    <property type="match status" value="1"/>
</dbReference>
<dbReference type="KEGG" id="lant:TUM19329_30920"/>
<keyword evidence="2" id="KW-1185">Reference proteome</keyword>
<evidence type="ECO:0000313" key="2">
    <source>
        <dbReference type="Proteomes" id="UP000502894"/>
    </source>
</evidence>
<gene>
    <name evidence="1" type="ORF">TUM19329_30920</name>
</gene>
<dbReference type="Proteomes" id="UP000502894">
    <property type="component" value="Chromosome"/>
</dbReference>
<name>A0A6F8T8F5_9GAMM</name>
<evidence type="ECO:0000313" key="1">
    <source>
        <dbReference type="EMBL" id="BCA96731.1"/>
    </source>
</evidence>
<sequence>MCLAMIALDQHPLYPIIILSNRDEFYKRATDPARYWQENSNVFSGKDLMRGGTWLGVNRDGKFSLITNYRSPDGYRLSMQSRGLLAKKFLFESKDTSPSAYVKTIEAVANTYNPFNMIVGDRTNVVYYSNVINKTTDLISGLYGISNHLLDTPWYKVLKAKNLFNHLLVDLITYEDPGMIAKMLYPILEDRTLAPDNLLPNTGVPMNVEKSLSSIFVDIPGQAYGTRSATMILFKKKNIFFFEKTFTNGKLISFNSTNLRTG</sequence>
<dbReference type="EMBL" id="AP022839">
    <property type="protein sequence ID" value="BCA96731.1"/>
    <property type="molecule type" value="Genomic_DNA"/>
</dbReference>
<organism evidence="1 2">
    <name type="scientific">Legionella antarctica</name>
    <dbReference type="NCBI Taxonomy" id="2708020"/>
    <lineage>
        <taxon>Bacteria</taxon>
        <taxon>Pseudomonadati</taxon>
        <taxon>Pseudomonadota</taxon>
        <taxon>Gammaproteobacteria</taxon>
        <taxon>Legionellales</taxon>
        <taxon>Legionellaceae</taxon>
        <taxon>Legionella</taxon>
    </lineage>
</organism>
<protein>
    <recommendedName>
        <fullName evidence="3">Ser/Thr-rich protein T10</fullName>
    </recommendedName>
</protein>